<dbReference type="AlphaFoldDB" id="A0A4Y2ABQ8"/>
<feature type="non-terminal residue" evidence="1">
    <location>
        <position position="1"/>
    </location>
</feature>
<gene>
    <name evidence="1" type="ORF">AVEN_89859_1</name>
</gene>
<name>A0A4Y2ABQ8_ARAVE</name>
<proteinExistence type="predicted"/>
<dbReference type="EMBL" id="BGPR01231533">
    <property type="protein sequence ID" value="GBL77242.1"/>
    <property type="molecule type" value="Genomic_DNA"/>
</dbReference>
<accession>A0A4Y2ABQ8</accession>
<keyword evidence="2" id="KW-1185">Reference proteome</keyword>
<evidence type="ECO:0000313" key="1">
    <source>
        <dbReference type="EMBL" id="GBL77242.1"/>
    </source>
</evidence>
<sequence>ILYESSFQTRFYQTCAVHAGQIYVKSIEVKRFATVVCCEAGSSVFFVIKPQLRGPFQNSERLSRILPNKSVDLDPRITNGSGLP</sequence>
<reference evidence="1 2" key="1">
    <citation type="journal article" date="2019" name="Sci. Rep.">
        <title>Orb-weaving spider Araneus ventricosus genome elucidates the spidroin gene catalogue.</title>
        <authorList>
            <person name="Kono N."/>
            <person name="Nakamura H."/>
            <person name="Ohtoshi R."/>
            <person name="Moran D.A.P."/>
            <person name="Shinohara A."/>
            <person name="Yoshida Y."/>
            <person name="Fujiwara M."/>
            <person name="Mori M."/>
            <person name="Tomita M."/>
            <person name="Arakawa K."/>
        </authorList>
    </citation>
    <scope>NUCLEOTIDE SEQUENCE [LARGE SCALE GENOMIC DNA]</scope>
</reference>
<comment type="caution">
    <text evidence="1">The sequence shown here is derived from an EMBL/GenBank/DDBJ whole genome shotgun (WGS) entry which is preliminary data.</text>
</comment>
<dbReference type="Proteomes" id="UP000499080">
    <property type="component" value="Unassembled WGS sequence"/>
</dbReference>
<evidence type="ECO:0000313" key="2">
    <source>
        <dbReference type="Proteomes" id="UP000499080"/>
    </source>
</evidence>
<organism evidence="1 2">
    <name type="scientific">Araneus ventricosus</name>
    <name type="common">Orbweaver spider</name>
    <name type="synonym">Epeira ventricosa</name>
    <dbReference type="NCBI Taxonomy" id="182803"/>
    <lineage>
        <taxon>Eukaryota</taxon>
        <taxon>Metazoa</taxon>
        <taxon>Ecdysozoa</taxon>
        <taxon>Arthropoda</taxon>
        <taxon>Chelicerata</taxon>
        <taxon>Arachnida</taxon>
        <taxon>Araneae</taxon>
        <taxon>Araneomorphae</taxon>
        <taxon>Entelegynae</taxon>
        <taxon>Araneoidea</taxon>
        <taxon>Araneidae</taxon>
        <taxon>Araneus</taxon>
    </lineage>
</organism>
<protein>
    <submittedName>
        <fullName evidence="1">Uncharacterized protein</fullName>
    </submittedName>
</protein>